<dbReference type="InterPro" id="IPR046529">
    <property type="entry name" value="DUF6594"/>
</dbReference>
<evidence type="ECO:0000259" key="3">
    <source>
        <dbReference type="Pfam" id="PF20237"/>
    </source>
</evidence>
<evidence type="ECO:0000313" key="5">
    <source>
        <dbReference type="Proteomes" id="UP000287144"/>
    </source>
</evidence>
<sequence>MATDDGQTEPNPPEEFWRQLVSYASERPPIPLFGEYAGLMRLNLIHLQTDLARIKGEVHRTSKTSEEQMKKLRQKLHEYTNAIRDYEYMKKLETPPPIIGDPQMSIMYAFPDLSRLEGAPLGTRYVSFPAMLRQEDPIRETLRKYMPSDLSWTEDEKKIPGRMNDFLHGRPPEKYSPLVDSLARFIMAIGCGAALIVPMVIMSLDPSRNKSLITVSVCVLLFALFLSSGIGAKNTEVLAATATFAAVLVVFVGTSGSAQ</sequence>
<comment type="caution">
    <text evidence="4">The sequence shown here is derived from an EMBL/GenBank/DDBJ whole genome shotgun (WGS) entry which is preliminary data.</text>
</comment>
<dbReference type="Proteomes" id="UP000287144">
    <property type="component" value="Unassembled WGS sequence"/>
</dbReference>
<organism evidence="4 5">
    <name type="scientific">Fusarium oligoseptatum</name>
    <dbReference type="NCBI Taxonomy" id="2604345"/>
    <lineage>
        <taxon>Eukaryota</taxon>
        <taxon>Fungi</taxon>
        <taxon>Dikarya</taxon>
        <taxon>Ascomycota</taxon>
        <taxon>Pezizomycotina</taxon>
        <taxon>Sordariomycetes</taxon>
        <taxon>Hypocreomycetidae</taxon>
        <taxon>Hypocreales</taxon>
        <taxon>Nectriaceae</taxon>
        <taxon>Fusarium</taxon>
        <taxon>Fusarium solani species complex</taxon>
    </lineage>
</organism>
<feature type="domain" description="DUF6594" evidence="3">
    <location>
        <begin position="17"/>
        <end position="249"/>
    </location>
</feature>
<name>A0A428TYX7_9HYPO</name>
<dbReference type="PANTHER" id="PTHR34502">
    <property type="entry name" value="DUF6594 DOMAIN-CONTAINING PROTEIN-RELATED"/>
    <property type="match status" value="1"/>
</dbReference>
<dbReference type="AlphaFoldDB" id="A0A428TYX7"/>
<reference evidence="4 5" key="1">
    <citation type="submission" date="2017-06" db="EMBL/GenBank/DDBJ databases">
        <title>Comparative genomic analysis of Ambrosia Fusariam Clade fungi.</title>
        <authorList>
            <person name="Stajich J.E."/>
            <person name="Carrillo J."/>
            <person name="Kijimoto T."/>
            <person name="Eskalen A."/>
            <person name="O'Donnell K."/>
            <person name="Kasson M."/>
        </authorList>
    </citation>
    <scope>NUCLEOTIDE SEQUENCE [LARGE SCALE GENOMIC DNA]</scope>
    <source>
        <strain evidence="4 5">NRRL62579</strain>
    </source>
</reference>
<evidence type="ECO:0000256" key="2">
    <source>
        <dbReference type="SAM" id="Phobius"/>
    </source>
</evidence>
<gene>
    <name evidence="4" type="ORF">CEP52_005275</name>
</gene>
<keyword evidence="1" id="KW-0175">Coiled coil</keyword>
<dbReference type="EMBL" id="NKCK01000041">
    <property type="protein sequence ID" value="RSM07259.1"/>
    <property type="molecule type" value="Genomic_DNA"/>
</dbReference>
<proteinExistence type="predicted"/>
<feature type="transmembrane region" description="Helical" evidence="2">
    <location>
        <begin position="182"/>
        <end position="204"/>
    </location>
</feature>
<dbReference type="STRING" id="1325735.A0A428TYX7"/>
<evidence type="ECO:0000256" key="1">
    <source>
        <dbReference type="SAM" id="Coils"/>
    </source>
</evidence>
<evidence type="ECO:0000313" key="4">
    <source>
        <dbReference type="EMBL" id="RSM07259.1"/>
    </source>
</evidence>
<feature type="coiled-coil region" evidence="1">
    <location>
        <begin position="62"/>
        <end position="89"/>
    </location>
</feature>
<feature type="transmembrane region" description="Helical" evidence="2">
    <location>
        <begin position="237"/>
        <end position="258"/>
    </location>
</feature>
<accession>A0A428TYX7</accession>
<keyword evidence="2" id="KW-0472">Membrane</keyword>
<keyword evidence="2" id="KW-1133">Transmembrane helix</keyword>
<protein>
    <recommendedName>
        <fullName evidence="3">DUF6594 domain-containing protein</fullName>
    </recommendedName>
</protein>
<dbReference type="Pfam" id="PF20237">
    <property type="entry name" value="DUF6594"/>
    <property type="match status" value="1"/>
</dbReference>
<keyword evidence="2" id="KW-0812">Transmembrane</keyword>
<keyword evidence="5" id="KW-1185">Reference proteome</keyword>
<dbReference type="PANTHER" id="PTHR34502:SF5">
    <property type="entry name" value="DUF6594 DOMAIN-CONTAINING PROTEIN"/>
    <property type="match status" value="1"/>
</dbReference>
<feature type="transmembrane region" description="Helical" evidence="2">
    <location>
        <begin position="211"/>
        <end position="231"/>
    </location>
</feature>